<dbReference type="SUPFAM" id="SSF51905">
    <property type="entry name" value="FAD/NAD(P)-binding domain"/>
    <property type="match status" value="1"/>
</dbReference>
<dbReference type="GO" id="GO:0071949">
    <property type="term" value="F:FAD binding"/>
    <property type="evidence" value="ECO:0007669"/>
    <property type="project" value="InterPro"/>
</dbReference>
<dbReference type="OrthoDB" id="10029326at2759"/>
<keyword evidence="3" id="KW-0274">FAD</keyword>
<sequence length="426" mass="47398">MLEQIGLLPEIEDISLPTRKCKIKRHDQPDSNLGRLDASFLQRRYGYPTLIVPRPALYNVLLSKIPKHKIVLGKRVLSTSQSDHGVLVRCADGSTFSGNILVGADGANSSVRQNLYRQLETMGSIAVPSASQANLNTAGNSAEDKSKADSAWAVMGITNPLDSERYPALDEPFSDFIVVMGQKSRESVIYVPAANRRLLWTITTPIEKAERALLDDGFKATEFGPEAIEEVCSRFIHFEGPYGGTLKEILDQSPHHLRSKVLVQEKIFERWHGGRTVLLGNACHKFPPSAGVNDNINMAEAVHLANYLYKLQSNNSKEINVAFERYQEDRSVYARRALHLSKQIRSFFSEKGIVADISRKVTSTWSSSGAWLKEHDLVYKDRPQAVFLPMVPQRGELLRPDPIPSTFTVSKHGTKKSVTTAADTEA</sequence>
<dbReference type="Proteomes" id="UP000738325">
    <property type="component" value="Unassembled WGS sequence"/>
</dbReference>
<name>A0A9P6UZB7_9FUNG</name>
<evidence type="ECO:0000313" key="6">
    <source>
        <dbReference type="EMBL" id="KAG0327554.1"/>
    </source>
</evidence>
<keyword evidence="7" id="KW-1185">Reference proteome</keyword>
<evidence type="ECO:0000256" key="1">
    <source>
        <dbReference type="ARBA" id="ARBA00007992"/>
    </source>
</evidence>
<dbReference type="EMBL" id="JAAAIP010000053">
    <property type="protein sequence ID" value="KAG0327554.1"/>
    <property type="molecule type" value="Genomic_DNA"/>
</dbReference>
<keyword evidence="4" id="KW-0560">Oxidoreductase</keyword>
<dbReference type="PANTHER" id="PTHR47356:SF2">
    <property type="entry name" value="FAD-BINDING DOMAIN-CONTAINING PROTEIN-RELATED"/>
    <property type="match status" value="1"/>
</dbReference>
<keyword evidence="2" id="KW-0285">Flavoprotein</keyword>
<organism evidence="6 7">
    <name type="scientific">Dissophora globulifera</name>
    <dbReference type="NCBI Taxonomy" id="979702"/>
    <lineage>
        <taxon>Eukaryota</taxon>
        <taxon>Fungi</taxon>
        <taxon>Fungi incertae sedis</taxon>
        <taxon>Mucoromycota</taxon>
        <taxon>Mortierellomycotina</taxon>
        <taxon>Mortierellomycetes</taxon>
        <taxon>Mortierellales</taxon>
        <taxon>Mortierellaceae</taxon>
        <taxon>Dissophora</taxon>
    </lineage>
</organism>
<dbReference type="InterPro" id="IPR050562">
    <property type="entry name" value="FAD_mOase_fung"/>
</dbReference>
<reference evidence="6" key="1">
    <citation type="journal article" date="2020" name="Fungal Divers.">
        <title>Resolving the Mortierellaceae phylogeny through synthesis of multi-gene phylogenetics and phylogenomics.</title>
        <authorList>
            <person name="Vandepol N."/>
            <person name="Liber J."/>
            <person name="Desiro A."/>
            <person name="Na H."/>
            <person name="Kennedy M."/>
            <person name="Barry K."/>
            <person name="Grigoriev I.V."/>
            <person name="Miller A.N."/>
            <person name="O'Donnell K."/>
            <person name="Stajich J.E."/>
            <person name="Bonito G."/>
        </authorList>
    </citation>
    <scope>NUCLEOTIDE SEQUENCE</scope>
    <source>
        <strain evidence="6">REB-010B</strain>
    </source>
</reference>
<feature type="domain" description="FAD-binding" evidence="5">
    <location>
        <begin position="258"/>
        <end position="338"/>
    </location>
</feature>
<dbReference type="PANTHER" id="PTHR47356">
    <property type="entry name" value="FAD-DEPENDENT MONOOXYGENASE ASQG-RELATED"/>
    <property type="match status" value="1"/>
</dbReference>
<dbReference type="GO" id="GO:0004497">
    <property type="term" value="F:monooxygenase activity"/>
    <property type="evidence" value="ECO:0007669"/>
    <property type="project" value="InterPro"/>
</dbReference>
<evidence type="ECO:0000313" key="7">
    <source>
        <dbReference type="Proteomes" id="UP000738325"/>
    </source>
</evidence>
<comment type="caution">
    <text evidence="6">The sequence shown here is derived from an EMBL/GenBank/DDBJ whole genome shotgun (WGS) entry which is preliminary data.</text>
</comment>
<accession>A0A9P6UZB7</accession>
<dbReference type="Gene3D" id="3.50.50.60">
    <property type="entry name" value="FAD/NAD(P)-binding domain"/>
    <property type="match status" value="1"/>
</dbReference>
<protein>
    <recommendedName>
        <fullName evidence="5">FAD-binding domain-containing protein</fullName>
    </recommendedName>
</protein>
<dbReference type="InterPro" id="IPR036188">
    <property type="entry name" value="FAD/NAD-bd_sf"/>
</dbReference>
<dbReference type="Pfam" id="PF01494">
    <property type="entry name" value="FAD_binding_3"/>
    <property type="match status" value="1"/>
</dbReference>
<gene>
    <name evidence="6" type="ORF">BGZ99_007392</name>
</gene>
<proteinExistence type="inferred from homology"/>
<comment type="similarity">
    <text evidence="1">Belongs to the paxM FAD-dependent monooxygenase family.</text>
</comment>
<evidence type="ECO:0000256" key="2">
    <source>
        <dbReference type="ARBA" id="ARBA00022630"/>
    </source>
</evidence>
<evidence type="ECO:0000256" key="3">
    <source>
        <dbReference type="ARBA" id="ARBA00022827"/>
    </source>
</evidence>
<evidence type="ECO:0000259" key="5">
    <source>
        <dbReference type="Pfam" id="PF01494"/>
    </source>
</evidence>
<dbReference type="AlphaFoldDB" id="A0A9P6UZB7"/>
<evidence type="ECO:0000256" key="4">
    <source>
        <dbReference type="ARBA" id="ARBA00023002"/>
    </source>
</evidence>
<dbReference type="InterPro" id="IPR002938">
    <property type="entry name" value="FAD-bd"/>
</dbReference>